<dbReference type="Pfam" id="PF04306">
    <property type="entry name" value="DUF456"/>
    <property type="match status" value="1"/>
</dbReference>
<keyword evidence="1" id="KW-0812">Transmembrane</keyword>
<comment type="caution">
    <text evidence="2">The sequence shown here is derived from an EMBL/GenBank/DDBJ whole genome shotgun (WGS) entry which is preliminary data.</text>
</comment>
<protein>
    <submittedName>
        <fullName evidence="2">DUF456 domain-containing protein</fullName>
    </submittedName>
</protein>
<dbReference type="EMBL" id="DSEC01000368">
    <property type="protein sequence ID" value="HER43842.1"/>
    <property type="molecule type" value="Genomic_DNA"/>
</dbReference>
<sequence>FDTVGWPWWIVFGALLAVGEVIEAFLGTAVALKKGASKWGALGAFIGGIAGAVLGTAALPVIGSVIFGLLGAFAGAVVAEYILYKKMEDAINVGFWAFVGKLWAYFVKFAIATAVLVIFIVRSWG</sequence>
<gene>
    <name evidence="2" type="ORF">ENO08_05230</name>
</gene>
<dbReference type="AlphaFoldDB" id="A0A7V2AV75"/>
<feature type="transmembrane region" description="Helical" evidence="1">
    <location>
        <begin position="6"/>
        <end position="32"/>
    </location>
</feature>
<feature type="transmembrane region" description="Helical" evidence="1">
    <location>
        <begin position="105"/>
        <end position="124"/>
    </location>
</feature>
<evidence type="ECO:0000256" key="1">
    <source>
        <dbReference type="SAM" id="Phobius"/>
    </source>
</evidence>
<accession>A0A7V2AV75</accession>
<proteinExistence type="predicted"/>
<feature type="non-terminal residue" evidence="2">
    <location>
        <position position="1"/>
    </location>
</feature>
<feature type="transmembrane region" description="Helical" evidence="1">
    <location>
        <begin position="65"/>
        <end position="84"/>
    </location>
</feature>
<reference evidence="2" key="1">
    <citation type="journal article" date="2020" name="mSystems">
        <title>Genome- and Community-Level Interaction Insights into Carbon Utilization and Element Cycling Functions of Hydrothermarchaeota in Hydrothermal Sediment.</title>
        <authorList>
            <person name="Zhou Z."/>
            <person name="Liu Y."/>
            <person name="Xu W."/>
            <person name="Pan J."/>
            <person name="Luo Z.H."/>
            <person name="Li M."/>
        </authorList>
    </citation>
    <scope>NUCLEOTIDE SEQUENCE [LARGE SCALE GENOMIC DNA]</scope>
    <source>
        <strain evidence="2">SpSt-1233</strain>
    </source>
</reference>
<organism evidence="2">
    <name type="scientific">Eiseniibacteriota bacterium</name>
    <dbReference type="NCBI Taxonomy" id="2212470"/>
    <lineage>
        <taxon>Bacteria</taxon>
        <taxon>Candidatus Eiseniibacteriota</taxon>
    </lineage>
</organism>
<dbReference type="InterPro" id="IPR007403">
    <property type="entry name" value="DUF456"/>
</dbReference>
<evidence type="ECO:0000313" key="2">
    <source>
        <dbReference type="EMBL" id="HER43842.1"/>
    </source>
</evidence>
<dbReference type="Proteomes" id="UP000886069">
    <property type="component" value="Unassembled WGS sequence"/>
</dbReference>
<feature type="transmembrane region" description="Helical" evidence="1">
    <location>
        <begin position="39"/>
        <end position="59"/>
    </location>
</feature>
<keyword evidence="1" id="KW-0472">Membrane</keyword>
<name>A0A7V2AV75_UNCEI</name>
<keyword evidence="1" id="KW-1133">Transmembrane helix</keyword>